<dbReference type="Proteomes" id="UP000006727">
    <property type="component" value="Chromosome 10"/>
</dbReference>
<dbReference type="EMBL" id="ABEU02000010">
    <property type="protein sequence ID" value="PNR47218.1"/>
    <property type="molecule type" value="Genomic_DNA"/>
</dbReference>
<dbReference type="Gramene" id="Pp3c10_24750V3.1">
    <property type="protein sequence ID" value="PAC:32900004.CDS.1"/>
    <property type="gene ID" value="Pp3c10_24750"/>
</dbReference>
<sequence>MASEAAIVRAQGRVICSRCVATDSGRQLRIKELEDAVSCKNQKGNTAVASSTLMGKFLGKNPLGTSMSTNHV</sequence>
<keyword evidence="3" id="KW-1185">Reference proteome</keyword>
<dbReference type="InParanoid" id="A0A2K1K0D4"/>
<dbReference type="EnsemblPlants" id="Pp3c10_24750V3.1">
    <property type="protein sequence ID" value="PAC:32900004.CDS.1"/>
    <property type="gene ID" value="Pp3c10_24750"/>
</dbReference>
<evidence type="ECO:0000313" key="3">
    <source>
        <dbReference type="Proteomes" id="UP000006727"/>
    </source>
</evidence>
<gene>
    <name evidence="1" type="ORF">PHYPA_014338</name>
</gene>
<proteinExistence type="predicted"/>
<reference evidence="2" key="3">
    <citation type="submission" date="2020-12" db="UniProtKB">
        <authorList>
            <consortium name="EnsemblPlants"/>
        </authorList>
    </citation>
    <scope>IDENTIFICATION</scope>
</reference>
<reference evidence="1 3" key="2">
    <citation type="journal article" date="2018" name="Plant J.">
        <title>The Physcomitrella patens chromosome-scale assembly reveals moss genome structure and evolution.</title>
        <authorList>
            <person name="Lang D."/>
            <person name="Ullrich K.K."/>
            <person name="Murat F."/>
            <person name="Fuchs J."/>
            <person name="Jenkins J."/>
            <person name="Haas F.B."/>
            <person name="Piednoel M."/>
            <person name="Gundlach H."/>
            <person name="Van Bel M."/>
            <person name="Meyberg R."/>
            <person name="Vives C."/>
            <person name="Morata J."/>
            <person name="Symeonidi A."/>
            <person name="Hiss M."/>
            <person name="Muchero W."/>
            <person name="Kamisugi Y."/>
            <person name="Saleh O."/>
            <person name="Blanc G."/>
            <person name="Decker E.L."/>
            <person name="van Gessel N."/>
            <person name="Grimwood J."/>
            <person name="Hayes R.D."/>
            <person name="Graham S.W."/>
            <person name="Gunter L.E."/>
            <person name="McDaniel S.F."/>
            <person name="Hoernstein S.N.W."/>
            <person name="Larsson A."/>
            <person name="Li F.W."/>
            <person name="Perroud P.F."/>
            <person name="Phillips J."/>
            <person name="Ranjan P."/>
            <person name="Rokshar D.S."/>
            <person name="Rothfels C.J."/>
            <person name="Schneider L."/>
            <person name="Shu S."/>
            <person name="Stevenson D.W."/>
            <person name="Thummler F."/>
            <person name="Tillich M."/>
            <person name="Villarreal Aguilar J.C."/>
            <person name="Widiez T."/>
            <person name="Wong G.K."/>
            <person name="Wymore A."/>
            <person name="Zhang Y."/>
            <person name="Zimmer A.D."/>
            <person name="Quatrano R.S."/>
            <person name="Mayer K.F.X."/>
            <person name="Goodstein D."/>
            <person name="Casacuberta J.M."/>
            <person name="Vandepoele K."/>
            <person name="Reski R."/>
            <person name="Cuming A.C."/>
            <person name="Tuskan G.A."/>
            <person name="Maumus F."/>
            <person name="Salse J."/>
            <person name="Schmutz J."/>
            <person name="Rensing S.A."/>
        </authorList>
    </citation>
    <scope>NUCLEOTIDE SEQUENCE [LARGE SCALE GENOMIC DNA]</scope>
    <source>
        <strain evidence="2 3">cv. Gransden 2004</strain>
    </source>
</reference>
<protein>
    <submittedName>
        <fullName evidence="1 2">Uncharacterized protein</fullName>
    </submittedName>
</protein>
<organism evidence="1">
    <name type="scientific">Physcomitrium patens</name>
    <name type="common">Spreading-leaved earth moss</name>
    <name type="synonym">Physcomitrella patens</name>
    <dbReference type="NCBI Taxonomy" id="3218"/>
    <lineage>
        <taxon>Eukaryota</taxon>
        <taxon>Viridiplantae</taxon>
        <taxon>Streptophyta</taxon>
        <taxon>Embryophyta</taxon>
        <taxon>Bryophyta</taxon>
        <taxon>Bryophytina</taxon>
        <taxon>Bryopsida</taxon>
        <taxon>Funariidae</taxon>
        <taxon>Funariales</taxon>
        <taxon>Funariaceae</taxon>
        <taxon>Physcomitrium</taxon>
    </lineage>
</organism>
<name>A0A2K1K0D4_PHYPA</name>
<evidence type="ECO:0000313" key="1">
    <source>
        <dbReference type="EMBL" id="PNR47218.1"/>
    </source>
</evidence>
<evidence type="ECO:0000313" key="2">
    <source>
        <dbReference type="EnsemblPlants" id="PAC:32900004.CDS.1"/>
    </source>
</evidence>
<reference evidence="1 3" key="1">
    <citation type="journal article" date="2008" name="Science">
        <title>The Physcomitrella genome reveals evolutionary insights into the conquest of land by plants.</title>
        <authorList>
            <person name="Rensing S."/>
            <person name="Lang D."/>
            <person name="Zimmer A."/>
            <person name="Terry A."/>
            <person name="Salamov A."/>
            <person name="Shapiro H."/>
            <person name="Nishiyama T."/>
            <person name="Perroud P.-F."/>
            <person name="Lindquist E."/>
            <person name="Kamisugi Y."/>
            <person name="Tanahashi T."/>
            <person name="Sakakibara K."/>
            <person name="Fujita T."/>
            <person name="Oishi K."/>
            <person name="Shin-I T."/>
            <person name="Kuroki Y."/>
            <person name="Toyoda A."/>
            <person name="Suzuki Y."/>
            <person name="Hashimoto A."/>
            <person name="Yamaguchi K."/>
            <person name="Sugano A."/>
            <person name="Kohara Y."/>
            <person name="Fujiyama A."/>
            <person name="Anterola A."/>
            <person name="Aoki S."/>
            <person name="Ashton N."/>
            <person name="Barbazuk W.B."/>
            <person name="Barker E."/>
            <person name="Bennetzen J."/>
            <person name="Bezanilla M."/>
            <person name="Blankenship R."/>
            <person name="Cho S.H."/>
            <person name="Dutcher S."/>
            <person name="Estelle M."/>
            <person name="Fawcett J.A."/>
            <person name="Gundlach H."/>
            <person name="Hanada K."/>
            <person name="Heyl A."/>
            <person name="Hicks K.A."/>
            <person name="Hugh J."/>
            <person name="Lohr M."/>
            <person name="Mayer K."/>
            <person name="Melkozernov A."/>
            <person name="Murata T."/>
            <person name="Nelson D."/>
            <person name="Pils B."/>
            <person name="Prigge M."/>
            <person name="Reiss B."/>
            <person name="Renner T."/>
            <person name="Rombauts S."/>
            <person name="Rushton P."/>
            <person name="Sanderfoot A."/>
            <person name="Schween G."/>
            <person name="Shiu S.-H."/>
            <person name="Stueber K."/>
            <person name="Theodoulou F.L."/>
            <person name="Tu H."/>
            <person name="Van de Peer Y."/>
            <person name="Verrier P.J."/>
            <person name="Waters E."/>
            <person name="Wood A."/>
            <person name="Yang L."/>
            <person name="Cove D."/>
            <person name="Cuming A."/>
            <person name="Hasebe M."/>
            <person name="Lucas S."/>
            <person name="Mishler D.B."/>
            <person name="Reski R."/>
            <person name="Grigoriev I."/>
            <person name="Quatrano R.S."/>
            <person name="Boore J.L."/>
        </authorList>
    </citation>
    <scope>NUCLEOTIDE SEQUENCE [LARGE SCALE GENOMIC DNA]</scope>
    <source>
        <strain evidence="2 3">cv. Gransden 2004</strain>
    </source>
</reference>
<dbReference type="AlphaFoldDB" id="A0A2K1K0D4"/>
<accession>A0A2K1K0D4</accession>